<name>A0A8J7KKA6_9ACTN</name>
<sequence>MPNVHHLPPELSSFVGRGPEFAAVGAAVAPGRLVTLAGPGGCGKTRLAMRAAVGLADRWVDGAWWVDLAGEVPGGDVVRIVAGRLGVLLPDSVPSEVALAHGLRDRTMLVVLDNCEHLLAEVAPVVEAVLGGCPGVALLATSRAPVGVAGEVVWRVPPMSLADALDLFLDRSGHPGVTDAAEERVSARRVCDRLDRLPLALELAAAWAGTLATAQIADSLADPFPLLSGGPRTAPFRQRTLAESMRWSHDLLDADERALFRRLAVFEPGYAATEAVALAAATDLTPGRVLPALRGLIDKSLVIADTTGPVARYRMLGVVRAYARGRLDEAGETDDTRDRHLGLFLALAEAASPLLATDKDAWRARIGAEYPNIRAALAWGLARPDPEAGRRLAVAVAWLWHLENRGHEGLALLSTALSRGDGHPGALQARILVSLALVADTTDPHIDGYAAADDGAAMAEAFGDPATARLGHALGAVGAIARGLDAARDAADRTAREAHAAGDAFVAEACAMLLGMIHVFRDEYPQARAILAPAVEGLLTRGDRGVAVTGLSWLAVACARSGELDHAAELAERAVAAASPLHDVHRLGTALGALAEIRGLQGRFADAAAALDPIERITGGPGSFVPGWDRTVGQLALWTGDVDRAVARCRREAAPLPDTQLVLATALRLSGDPVAAGRLLDRVEEVARAAGMPRLHAGALAQRAELVLPSDPAAALDLQHEALRLRAAHQLTLDCVDSLEALARLALRRSAPEVTAVLSGAADRARSDTGYAARTPPAPAPEDVARTAGDAYDRGAAMTLAEAVAYAARARGPRQRPVSGWGSLTPTEASVVELAVEGLSNPEIAARLFMSRSTVKTHLAHVYEKLQVANRTELARAAGHRGTP</sequence>
<dbReference type="PANTHER" id="PTHR47691:SF3">
    <property type="entry name" value="HTH-TYPE TRANSCRIPTIONAL REGULATOR RV0890C-RELATED"/>
    <property type="match status" value="1"/>
</dbReference>
<gene>
    <name evidence="3" type="ORF">IW245_004033</name>
</gene>
<keyword evidence="4" id="KW-1185">Reference proteome</keyword>
<protein>
    <submittedName>
        <fullName evidence="3">Putative ATPase/DNA-binding CsgD family transcriptional regulator</fullName>
    </submittedName>
</protein>
<dbReference type="InterPro" id="IPR058852">
    <property type="entry name" value="HTH_77"/>
</dbReference>
<evidence type="ECO:0000256" key="1">
    <source>
        <dbReference type="SAM" id="MobiDB-lite"/>
    </source>
</evidence>
<dbReference type="PANTHER" id="PTHR47691">
    <property type="entry name" value="REGULATOR-RELATED"/>
    <property type="match status" value="1"/>
</dbReference>
<dbReference type="Gene3D" id="1.25.40.10">
    <property type="entry name" value="Tetratricopeptide repeat domain"/>
    <property type="match status" value="1"/>
</dbReference>
<feature type="domain" description="HTH luxR-type" evidence="2">
    <location>
        <begin position="817"/>
        <end position="882"/>
    </location>
</feature>
<dbReference type="SMART" id="SM00421">
    <property type="entry name" value="HTH_LUXR"/>
    <property type="match status" value="1"/>
</dbReference>
<comment type="caution">
    <text evidence="3">The sequence shown here is derived from an EMBL/GenBank/DDBJ whole genome shotgun (WGS) entry which is preliminary data.</text>
</comment>
<proteinExistence type="predicted"/>
<dbReference type="SUPFAM" id="SSF52540">
    <property type="entry name" value="P-loop containing nucleoside triphosphate hydrolases"/>
    <property type="match status" value="1"/>
</dbReference>
<dbReference type="Gene3D" id="3.40.50.300">
    <property type="entry name" value="P-loop containing nucleotide triphosphate hydrolases"/>
    <property type="match status" value="1"/>
</dbReference>
<evidence type="ECO:0000313" key="4">
    <source>
        <dbReference type="Proteomes" id="UP000622552"/>
    </source>
</evidence>
<dbReference type="AlphaFoldDB" id="A0A8J7KKA6"/>
<accession>A0A8J7KKA6</accession>
<dbReference type="CDD" id="cd06170">
    <property type="entry name" value="LuxR_C_like"/>
    <property type="match status" value="1"/>
</dbReference>
<dbReference type="PROSITE" id="PS00622">
    <property type="entry name" value="HTH_LUXR_1"/>
    <property type="match status" value="1"/>
</dbReference>
<dbReference type="GO" id="GO:0003677">
    <property type="term" value="F:DNA binding"/>
    <property type="evidence" value="ECO:0007669"/>
    <property type="project" value="InterPro"/>
</dbReference>
<dbReference type="EMBL" id="JADOUF010000001">
    <property type="protein sequence ID" value="MBG6137839.1"/>
    <property type="molecule type" value="Genomic_DNA"/>
</dbReference>
<dbReference type="InterPro" id="IPR000792">
    <property type="entry name" value="Tscrpt_reg_LuxR_C"/>
</dbReference>
<organism evidence="3 4">
    <name type="scientific">Longispora fulva</name>
    <dbReference type="NCBI Taxonomy" id="619741"/>
    <lineage>
        <taxon>Bacteria</taxon>
        <taxon>Bacillati</taxon>
        <taxon>Actinomycetota</taxon>
        <taxon>Actinomycetes</taxon>
        <taxon>Micromonosporales</taxon>
        <taxon>Micromonosporaceae</taxon>
        <taxon>Longispora</taxon>
    </lineage>
</organism>
<dbReference type="PROSITE" id="PS50043">
    <property type="entry name" value="HTH_LUXR_2"/>
    <property type="match status" value="1"/>
</dbReference>
<dbReference type="PRINTS" id="PR00038">
    <property type="entry name" value="HTHLUXR"/>
</dbReference>
<dbReference type="RefSeq" id="WP_197004659.1">
    <property type="nucleotide sequence ID" value="NZ_BONS01000017.1"/>
</dbReference>
<reference evidence="3" key="1">
    <citation type="submission" date="2020-11" db="EMBL/GenBank/DDBJ databases">
        <title>Sequencing the genomes of 1000 actinobacteria strains.</title>
        <authorList>
            <person name="Klenk H.-P."/>
        </authorList>
    </citation>
    <scope>NUCLEOTIDE SEQUENCE</scope>
    <source>
        <strain evidence="3">DSM 45356</strain>
    </source>
</reference>
<dbReference type="InterPro" id="IPR011990">
    <property type="entry name" value="TPR-like_helical_dom_sf"/>
</dbReference>
<dbReference type="InterPro" id="IPR016032">
    <property type="entry name" value="Sig_transdc_resp-reg_C-effctor"/>
</dbReference>
<evidence type="ECO:0000259" key="2">
    <source>
        <dbReference type="PROSITE" id="PS50043"/>
    </source>
</evidence>
<dbReference type="Gene3D" id="1.10.10.10">
    <property type="entry name" value="Winged helix-like DNA-binding domain superfamily/Winged helix DNA-binding domain"/>
    <property type="match status" value="2"/>
</dbReference>
<dbReference type="Pfam" id="PF00196">
    <property type="entry name" value="GerE"/>
    <property type="match status" value="1"/>
</dbReference>
<dbReference type="GO" id="GO:0006355">
    <property type="term" value="P:regulation of DNA-templated transcription"/>
    <property type="evidence" value="ECO:0007669"/>
    <property type="project" value="InterPro"/>
</dbReference>
<dbReference type="Proteomes" id="UP000622552">
    <property type="component" value="Unassembled WGS sequence"/>
</dbReference>
<dbReference type="SUPFAM" id="SSF46894">
    <property type="entry name" value="C-terminal effector domain of the bipartite response regulators"/>
    <property type="match status" value="1"/>
</dbReference>
<evidence type="ECO:0000313" key="3">
    <source>
        <dbReference type="EMBL" id="MBG6137839.1"/>
    </source>
</evidence>
<dbReference type="InterPro" id="IPR036388">
    <property type="entry name" value="WH-like_DNA-bd_sf"/>
</dbReference>
<dbReference type="InterPro" id="IPR027417">
    <property type="entry name" value="P-loop_NTPase"/>
</dbReference>
<dbReference type="SUPFAM" id="SSF48452">
    <property type="entry name" value="TPR-like"/>
    <property type="match status" value="1"/>
</dbReference>
<feature type="region of interest" description="Disordered" evidence="1">
    <location>
        <begin position="765"/>
        <end position="785"/>
    </location>
</feature>
<dbReference type="Pfam" id="PF25872">
    <property type="entry name" value="HTH_77"/>
    <property type="match status" value="1"/>
</dbReference>